<feature type="transmembrane region" description="Helical" evidence="11">
    <location>
        <begin position="18"/>
        <end position="39"/>
    </location>
</feature>
<keyword evidence="2" id="KW-0597">Phosphoprotein</keyword>
<dbReference type="Pfam" id="PF00122">
    <property type="entry name" value="E1-E2_ATPase"/>
    <property type="match status" value="1"/>
</dbReference>
<dbReference type="GO" id="GO:0046872">
    <property type="term" value="F:metal ion binding"/>
    <property type="evidence" value="ECO:0007669"/>
    <property type="project" value="UniProtKB-UniRule"/>
</dbReference>
<feature type="transmembrane region" description="Helical" evidence="11">
    <location>
        <begin position="174"/>
        <end position="191"/>
    </location>
</feature>
<evidence type="ECO:0000256" key="11">
    <source>
        <dbReference type="RuleBase" id="RU362082"/>
    </source>
</evidence>
<dbReference type="AlphaFoldDB" id="A0A8S1LKZ5"/>
<keyword evidence="6 11" id="KW-0067">ATP-binding</keyword>
<feature type="transmembrane region" description="Helical" evidence="11">
    <location>
        <begin position="963"/>
        <end position="983"/>
    </location>
</feature>
<keyword evidence="3 11" id="KW-0812">Transmembrane</keyword>
<evidence type="ECO:0000256" key="3">
    <source>
        <dbReference type="ARBA" id="ARBA00022692"/>
    </source>
</evidence>
<dbReference type="InterPro" id="IPR006544">
    <property type="entry name" value="P-type_TPase_V"/>
</dbReference>
<organism evidence="14 15">
    <name type="scientific">Paramecium primaurelia</name>
    <dbReference type="NCBI Taxonomy" id="5886"/>
    <lineage>
        <taxon>Eukaryota</taxon>
        <taxon>Sar</taxon>
        <taxon>Alveolata</taxon>
        <taxon>Ciliophora</taxon>
        <taxon>Intramacronucleata</taxon>
        <taxon>Oligohymenophorea</taxon>
        <taxon>Peniculida</taxon>
        <taxon>Parameciidae</taxon>
        <taxon>Paramecium</taxon>
    </lineage>
</organism>
<dbReference type="SFLD" id="SFLDF00027">
    <property type="entry name" value="p-type_atpase"/>
    <property type="match status" value="1"/>
</dbReference>
<comment type="subcellular location">
    <subcellularLocation>
        <location evidence="1 11">Membrane</location>
        <topology evidence="1 11">Multi-pass membrane protein</topology>
    </subcellularLocation>
</comment>
<keyword evidence="10 11" id="KW-0472">Membrane</keyword>
<feature type="transmembrane region" description="Helical" evidence="11">
    <location>
        <begin position="1003"/>
        <end position="1022"/>
    </location>
</feature>
<dbReference type="InterPro" id="IPR044492">
    <property type="entry name" value="P_typ_ATPase_HD_dom"/>
</dbReference>
<feature type="transmembrane region" description="Helical" evidence="11">
    <location>
        <begin position="376"/>
        <end position="397"/>
    </location>
</feature>
<feature type="transmembrane region" description="Helical" evidence="11">
    <location>
        <begin position="851"/>
        <end position="873"/>
    </location>
</feature>
<dbReference type="PROSITE" id="PS00154">
    <property type="entry name" value="ATPASE_E1_E2"/>
    <property type="match status" value="1"/>
</dbReference>
<feature type="transmembrane region" description="Helical" evidence="11">
    <location>
        <begin position="338"/>
        <end position="364"/>
    </location>
</feature>
<dbReference type="EMBL" id="CAJJDM010000043">
    <property type="protein sequence ID" value="CAD8068858.1"/>
    <property type="molecule type" value="Genomic_DNA"/>
</dbReference>
<evidence type="ECO:0000256" key="2">
    <source>
        <dbReference type="ARBA" id="ARBA00022553"/>
    </source>
</evidence>
<dbReference type="EC" id="7.2.2.-" evidence="11"/>
<comment type="catalytic activity">
    <reaction evidence="11">
        <text>ATP + H2O = ADP + phosphate + H(+)</text>
        <dbReference type="Rhea" id="RHEA:13065"/>
        <dbReference type="ChEBI" id="CHEBI:15377"/>
        <dbReference type="ChEBI" id="CHEBI:15378"/>
        <dbReference type="ChEBI" id="CHEBI:30616"/>
        <dbReference type="ChEBI" id="CHEBI:43474"/>
        <dbReference type="ChEBI" id="CHEBI:456216"/>
    </reaction>
</comment>
<evidence type="ECO:0000313" key="14">
    <source>
        <dbReference type="EMBL" id="CAD8068858.1"/>
    </source>
</evidence>
<evidence type="ECO:0000259" key="12">
    <source>
        <dbReference type="Pfam" id="PF00122"/>
    </source>
</evidence>
<evidence type="ECO:0000259" key="13">
    <source>
        <dbReference type="Pfam" id="PF12409"/>
    </source>
</evidence>
<proteinExistence type="inferred from homology"/>
<keyword evidence="7 11" id="KW-0460">Magnesium</keyword>
<keyword evidence="8 11" id="KW-1278">Translocase</keyword>
<evidence type="ECO:0000256" key="1">
    <source>
        <dbReference type="ARBA" id="ARBA00004141"/>
    </source>
</evidence>
<gene>
    <name evidence="14" type="ORF">PPRIM_AZ9-3.1.T0430035</name>
</gene>
<evidence type="ECO:0000256" key="10">
    <source>
        <dbReference type="ARBA" id="ARBA00023136"/>
    </source>
</evidence>
<evidence type="ECO:0000256" key="7">
    <source>
        <dbReference type="ARBA" id="ARBA00022842"/>
    </source>
</evidence>
<keyword evidence="15" id="KW-1185">Reference proteome</keyword>
<accession>A0A8S1LKZ5</accession>
<dbReference type="GO" id="GO:0005524">
    <property type="term" value="F:ATP binding"/>
    <property type="evidence" value="ECO:0007669"/>
    <property type="project" value="UniProtKB-UniRule"/>
</dbReference>
<dbReference type="InterPro" id="IPR059000">
    <property type="entry name" value="ATPase_P-type_domA"/>
</dbReference>
<evidence type="ECO:0000256" key="4">
    <source>
        <dbReference type="ARBA" id="ARBA00022723"/>
    </source>
</evidence>
<dbReference type="GO" id="GO:0016020">
    <property type="term" value="C:membrane"/>
    <property type="evidence" value="ECO:0007669"/>
    <property type="project" value="UniProtKB-SubCell"/>
</dbReference>
<dbReference type="OMA" id="QMHNDTR"/>
<comment type="similarity">
    <text evidence="11">Belongs to the cation transport ATPase (P-type) (TC 3.A.3) family. Type V subfamily.</text>
</comment>
<dbReference type="PANTHER" id="PTHR45630">
    <property type="entry name" value="CATION-TRANSPORTING ATPASE-RELATED"/>
    <property type="match status" value="1"/>
</dbReference>
<reference evidence="14" key="1">
    <citation type="submission" date="2021-01" db="EMBL/GenBank/DDBJ databases">
        <authorList>
            <consortium name="Genoscope - CEA"/>
            <person name="William W."/>
        </authorList>
    </citation>
    <scope>NUCLEOTIDE SEQUENCE</scope>
</reference>
<sequence length="1080" mass="125631">MQEIQIVVPYRQNIVKSIIFYLLCILSLGLVYVVATWHYKIWAILRMSKCEIFAAEYFRIDSKDGTQVIVPSHHYIQKGLDYIGFTYRYQRFIYREGRFEKILFQLQNNKAAHQKDHLKSIELLKDYQNLYGINSTEIPRKPILSILIDELMHPLFVVQLLQILLWIYEEYTSYAIILLLTSIISMIDTLFEYRESYREIRLNSKLEHEVNIIRFGQKIKIHSRELVPGDIILVEPFQVIACDCVLIQGTCIVQEQFLNGEQTPITKNNLPDDDQAFIQKDGNMLYMSTFCLRADENCLAFVVSTGFNTKKGELIREVMLTPDYSFDFYDDSMRYLKYLSIVAIVGYLIALPFKIYYLITYPFIEATDLITDILDLLAVCVPPTLPTTLQIGLSLALKRFKKKKIFCFNPNKINLAGVVSQVCFDKTGTLTEDEQRLYGVIEMNNQGQLNPLLKDFENLNKIIRLVMACCNNIVNEEEIIYGDHLDLALFKNSSAKIFYRTVLLDGINYDIVKTFEFTQELQRICCIIHNQQNHNKYSLVKGSPEKIKQICENIPEDYTQVFKYYSHHGFKVIACAYKPLLQEDVIPTREYSESKLSFLCFLVLENRVKENAELVIQQLKSAKIDIILVTGDNVLTSMRVARQTRVVEETEQLVYGELIENNNELQIDWKDMEQQFKEIENQMHNDTRTLCAEILQQKLSSSISKFNFDAKSFENLDNNIAIVNEEAQEQLQKSATLAITGKLFTYLMNQAKDNKDYKYIDQLITKTKVYAKMRREHKAELINYLKTKKQIVFCGDGGADIQAMRTADVGISLTNTKLSLAAPFTSGQEDLSTVPIILIEGRGALTTSFQAFEYMTMCSLVQFLSCTILYFQYSYMTNSQFLILDLFVVLPLSILMTYTDNLMKLTPEIPQRSLVSVEVLSIILGQCFIQMTFQLLIYLILIYQDWYKDPVTLSREEYGEAGFMQSFEATSLFLVTNFQYIMLSISLSYDPRFKKPFYSNRPFTIYLILLFIFELYLLMFTYRDDTEDDYLNLTFKVQGYEMPQSWLMFLLGMIILNSTLTHTYQIYGVPYVIIKMKNKL</sequence>
<dbReference type="SFLD" id="SFLDG00002">
    <property type="entry name" value="C1.7:_P-type_atpase_like"/>
    <property type="match status" value="1"/>
</dbReference>
<protein>
    <recommendedName>
        <fullName evidence="11">Cation-transporting ATPase</fullName>
        <ecNumber evidence="11">7.2.2.-</ecNumber>
    </recommendedName>
</protein>
<keyword evidence="5 11" id="KW-0547">Nucleotide-binding</keyword>
<feature type="domain" description="P-type ATPase A" evidence="12">
    <location>
        <begin position="207"/>
        <end position="318"/>
    </location>
</feature>
<evidence type="ECO:0000256" key="5">
    <source>
        <dbReference type="ARBA" id="ARBA00022741"/>
    </source>
</evidence>
<feature type="transmembrane region" description="Helical" evidence="11">
    <location>
        <begin position="1046"/>
        <end position="1074"/>
    </location>
</feature>
<feature type="transmembrane region" description="Helical" evidence="11">
    <location>
        <begin position="919"/>
        <end position="943"/>
    </location>
</feature>
<comment type="caution">
    <text evidence="14">The sequence shown here is derived from an EMBL/GenBank/DDBJ whole genome shotgun (WGS) entry which is preliminary data.</text>
</comment>
<feature type="domain" description="P5B-type ATPase N-terminal" evidence="13">
    <location>
        <begin position="7"/>
        <end position="71"/>
    </location>
</feature>
<dbReference type="Pfam" id="PF12409">
    <property type="entry name" value="P5-ATPase"/>
    <property type="match status" value="1"/>
</dbReference>
<dbReference type="Proteomes" id="UP000688137">
    <property type="component" value="Unassembled WGS sequence"/>
</dbReference>
<dbReference type="InterPro" id="IPR047819">
    <property type="entry name" value="P5A-ATPase_N"/>
</dbReference>
<evidence type="ECO:0000256" key="9">
    <source>
        <dbReference type="ARBA" id="ARBA00022989"/>
    </source>
</evidence>
<keyword evidence="9 11" id="KW-1133">Transmembrane helix</keyword>
<keyword evidence="4 11" id="KW-0479">Metal-binding</keyword>
<name>A0A8S1LKZ5_PARPR</name>
<dbReference type="GO" id="GO:0140358">
    <property type="term" value="F:P-type transmembrane transporter activity"/>
    <property type="evidence" value="ECO:0007669"/>
    <property type="project" value="InterPro"/>
</dbReference>
<dbReference type="GO" id="GO:0019829">
    <property type="term" value="F:ATPase-coupled monoatomic cation transmembrane transporter activity"/>
    <property type="evidence" value="ECO:0007669"/>
    <property type="project" value="UniProtKB-UniRule"/>
</dbReference>
<evidence type="ECO:0000313" key="15">
    <source>
        <dbReference type="Proteomes" id="UP000688137"/>
    </source>
</evidence>
<dbReference type="Pfam" id="PF13246">
    <property type="entry name" value="Cation_ATPase"/>
    <property type="match status" value="1"/>
</dbReference>
<evidence type="ECO:0000256" key="6">
    <source>
        <dbReference type="ARBA" id="ARBA00022840"/>
    </source>
</evidence>
<feature type="transmembrane region" description="Helical" evidence="11">
    <location>
        <begin position="879"/>
        <end position="898"/>
    </location>
</feature>
<dbReference type="PANTHER" id="PTHR45630:SF8">
    <property type="entry name" value="CATION-TRANSPORTING ATPASE"/>
    <property type="match status" value="1"/>
</dbReference>
<dbReference type="SFLD" id="SFLDS00003">
    <property type="entry name" value="Haloacid_Dehalogenase"/>
    <property type="match status" value="1"/>
</dbReference>
<evidence type="ECO:0000256" key="8">
    <source>
        <dbReference type="ARBA" id="ARBA00022967"/>
    </source>
</evidence>
<dbReference type="InterPro" id="IPR018303">
    <property type="entry name" value="ATPase_P-typ_P_site"/>
</dbReference>
<dbReference type="NCBIfam" id="TIGR01657">
    <property type="entry name" value="P-ATPase-V"/>
    <property type="match status" value="1"/>
</dbReference>